<organism evidence="6 7">
    <name type="scientific">Characodon lateralis</name>
    <dbReference type="NCBI Taxonomy" id="208331"/>
    <lineage>
        <taxon>Eukaryota</taxon>
        <taxon>Metazoa</taxon>
        <taxon>Chordata</taxon>
        <taxon>Craniata</taxon>
        <taxon>Vertebrata</taxon>
        <taxon>Euteleostomi</taxon>
        <taxon>Actinopterygii</taxon>
        <taxon>Neopterygii</taxon>
        <taxon>Teleostei</taxon>
        <taxon>Neoteleostei</taxon>
        <taxon>Acanthomorphata</taxon>
        <taxon>Ovalentaria</taxon>
        <taxon>Atherinomorphae</taxon>
        <taxon>Cyprinodontiformes</taxon>
        <taxon>Goodeidae</taxon>
        <taxon>Characodon</taxon>
    </lineage>
</organism>
<evidence type="ECO:0000256" key="2">
    <source>
        <dbReference type="ARBA" id="ARBA00022692"/>
    </source>
</evidence>
<evidence type="ECO:0008006" key="8">
    <source>
        <dbReference type="Google" id="ProtNLM"/>
    </source>
</evidence>
<dbReference type="EMBL" id="JAHUTJ010015471">
    <property type="protein sequence ID" value="MED6269482.1"/>
    <property type="molecule type" value="Genomic_DNA"/>
</dbReference>
<dbReference type="InterPro" id="IPR036179">
    <property type="entry name" value="Ig-like_dom_sf"/>
</dbReference>
<keyword evidence="2" id="KW-0812">Transmembrane</keyword>
<keyword evidence="7" id="KW-1185">Reference proteome</keyword>
<protein>
    <recommendedName>
        <fullName evidence="8">Immunoglobulin subtype domain-containing protein</fullName>
    </recommendedName>
</protein>
<dbReference type="SUPFAM" id="SSF48726">
    <property type="entry name" value="Immunoglobulin"/>
    <property type="match status" value="1"/>
</dbReference>
<gene>
    <name evidence="6" type="ORF">CHARACLAT_033486</name>
</gene>
<dbReference type="PANTHER" id="PTHR12035:SF125">
    <property type="entry name" value="SIALIC ACID-BINDING IG-LIKE LECTIN 5"/>
    <property type="match status" value="1"/>
</dbReference>
<evidence type="ECO:0000256" key="5">
    <source>
        <dbReference type="SAM" id="SignalP"/>
    </source>
</evidence>
<accession>A0ABU7D3H3</accession>
<feature type="signal peptide" evidence="5">
    <location>
        <begin position="1"/>
        <end position="25"/>
    </location>
</feature>
<evidence type="ECO:0000256" key="4">
    <source>
        <dbReference type="ARBA" id="ARBA00023136"/>
    </source>
</evidence>
<keyword evidence="3" id="KW-1133">Transmembrane helix</keyword>
<name>A0ABU7D3H3_9TELE</name>
<evidence type="ECO:0000256" key="1">
    <source>
        <dbReference type="ARBA" id="ARBA00004167"/>
    </source>
</evidence>
<feature type="non-terminal residue" evidence="6">
    <location>
        <position position="172"/>
    </location>
</feature>
<proteinExistence type="predicted"/>
<dbReference type="Gene3D" id="2.60.40.10">
    <property type="entry name" value="Immunoglobulins"/>
    <property type="match status" value="1"/>
</dbReference>
<keyword evidence="4" id="KW-0472">Membrane</keyword>
<sequence length="172" mass="18372">MAALSENVLTVNMLLSVFFLPGIYANSCGANTPLFTITTPKPTAALNGSCLNVPCSFTLAPGNTEFDSSKEIRGAWIKDGNHIYNINNGVSTNLVNITGNLSEKNCSSLFSDINKSQAGKYFLRIENDGYRGTACSDPLQITVEDSPWSPSINISGGDLKEHQSVTITCSAL</sequence>
<dbReference type="InterPro" id="IPR013783">
    <property type="entry name" value="Ig-like_fold"/>
</dbReference>
<evidence type="ECO:0000256" key="3">
    <source>
        <dbReference type="ARBA" id="ARBA00022989"/>
    </source>
</evidence>
<dbReference type="InterPro" id="IPR051036">
    <property type="entry name" value="SIGLEC"/>
</dbReference>
<keyword evidence="5" id="KW-0732">Signal</keyword>
<dbReference type="PANTHER" id="PTHR12035">
    <property type="entry name" value="SIALIC ACID BINDING IMMUNOGLOBULIN-LIKE LECTIN"/>
    <property type="match status" value="1"/>
</dbReference>
<comment type="subcellular location">
    <subcellularLocation>
        <location evidence="1">Membrane</location>
        <topology evidence="1">Single-pass membrane protein</topology>
    </subcellularLocation>
</comment>
<evidence type="ECO:0000313" key="6">
    <source>
        <dbReference type="EMBL" id="MED6269482.1"/>
    </source>
</evidence>
<evidence type="ECO:0000313" key="7">
    <source>
        <dbReference type="Proteomes" id="UP001352852"/>
    </source>
</evidence>
<comment type="caution">
    <text evidence="6">The sequence shown here is derived from an EMBL/GenBank/DDBJ whole genome shotgun (WGS) entry which is preliminary data.</text>
</comment>
<feature type="chain" id="PRO_5045530300" description="Immunoglobulin subtype domain-containing protein" evidence="5">
    <location>
        <begin position="26"/>
        <end position="172"/>
    </location>
</feature>
<reference evidence="6 7" key="1">
    <citation type="submission" date="2021-06" db="EMBL/GenBank/DDBJ databases">
        <authorList>
            <person name="Palmer J.M."/>
        </authorList>
    </citation>
    <scope>NUCLEOTIDE SEQUENCE [LARGE SCALE GENOMIC DNA]</scope>
    <source>
        <strain evidence="6 7">CL_MEX2019</strain>
        <tissue evidence="6">Muscle</tissue>
    </source>
</reference>
<dbReference type="Proteomes" id="UP001352852">
    <property type="component" value="Unassembled WGS sequence"/>
</dbReference>